<evidence type="ECO:0000313" key="2">
    <source>
        <dbReference type="Proteomes" id="UP000030345"/>
    </source>
</evidence>
<dbReference type="Proteomes" id="UP000030345">
    <property type="component" value="Unassembled WGS sequence"/>
</dbReference>
<comment type="caution">
    <text evidence="1">The sequence shown here is derived from an EMBL/GenBank/DDBJ whole genome shotgun (WGS) entry which is preliminary data.</text>
</comment>
<dbReference type="RefSeq" id="WP_032520175.1">
    <property type="nucleotide sequence ID" value="NZ_CP138981.1"/>
</dbReference>
<reference evidence="2" key="1">
    <citation type="journal article" date="2014" name="Sci. Data">
        <title>Genomes of diverse isolates of the marine cyanobacterium Prochlorococcus.</title>
        <authorList>
            <person name="Biller S."/>
            <person name="Berube P."/>
            <person name="Thompson J."/>
            <person name="Kelly L."/>
            <person name="Roggensack S."/>
            <person name="Awad L."/>
            <person name="Roache-Johnson K."/>
            <person name="Ding H."/>
            <person name="Giovannoni S.J."/>
            <person name="Moore L.R."/>
            <person name="Chisholm S.W."/>
        </authorList>
    </citation>
    <scope>NUCLEOTIDE SEQUENCE [LARGE SCALE GENOMIC DNA]</scope>
    <source>
        <strain evidence="2">SB</strain>
    </source>
</reference>
<accession>A0A0A2B7V4</accession>
<dbReference type="AlphaFoldDB" id="A0A0A2B7V4"/>
<name>A0A0A2B7V4_PROMR</name>
<protein>
    <submittedName>
        <fullName evidence="1">Uncharacterized protein</fullName>
    </submittedName>
</protein>
<gene>
    <name evidence="1" type="ORF">EV02_1540</name>
</gene>
<dbReference type="EMBL" id="JNAS01000002">
    <property type="protein sequence ID" value="KGG08865.1"/>
    <property type="molecule type" value="Genomic_DNA"/>
</dbReference>
<proteinExistence type="predicted"/>
<sequence>MEIPDEMLKEIRESGYDQELLYNYIRELLNSDKQINENNNLELIDNYLLDKDLQEPAAEIQMAAELIDNYLLDKRFIRELEDYKEYDAA</sequence>
<organism evidence="1 2">
    <name type="scientific">Prochlorococcus marinus str. SB</name>
    <dbReference type="NCBI Taxonomy" id="59926"/>
    <lineage>
        <taxon>Bacteria</taxon>
        <taxon>Bacillati</taxon>
        <taxon>Cyanobacteriota</taxon>
        <taxon>Cyanophyceae</taxon>
        <taxon>Synechococcales</taxon>
        <taxon>Prochlorococcaceae</taxon>
        <taxon>Prochlorococcus</taxon>
    </lineage>
</organism>
<dbReference type="STRING" id="59926.EV02_1540"/>
<dbReference type="OrthoDB" id="541342at2"/>
<evidence type="ECO:0000313" key="1">
    <source>
        <dbReference type="EMBL" id="KGG08865.1"/>
    </source>
</evidence>